<dbReference type="InterPro" id="IPR016461">
    <property type="entry name" value="COMT-like"/>
</dbReference>
<dbReference type="InterPro" id="IPR036390">
    <property type="entry name" value="WH_DNA-bd_sf"/>
</dbReference>
<dbReference type="InterPro" id="IPR029063">
    <property type="entry name" value="SAM-dependent_MTases_sf"/>
</dbReference>
<evidence type="ECO:0000313" key="7">
    <source>
        <dbReference type="Proteomes" id="UP000053593"/>
    </source>
</evidence>
<dbReference type="HOGENOM" id="CLU_005533_0_3_1"/>
<evidence type="ECO:0000256" key="1">
    <source>
        <dbReference type="ARBA" id="ARBA00022603"/>
    </source>
</evidence>
<evidence type="ECO:0000256" key="2">
    <source>
        <dbReference type="ARBA" id="ARBA00022679"/>
    </source>
</evidence>
<dbReference type="SUPFAM" id="SSF53335">
    <property type="entry name" value="S-adenosyl-L-methionine-dependent methyltransferases"/>
    <property type="match status" value="1"/>
</dbReference>
<dbReference type="OrthoDB" id="2410195at2759"/>
<keyword evidence="7" id="KW-1185">Reference proteome</keyword>
<dbReference type="AlphaFoldDB" id="A0A0D0CBZ9"/>
<dbReference type="PANTHER" id="PTHR43712">
    <property type="entry name" value="PUTATIVE (AFU_ORTHOLOGUE AFUA_4G14580)-RELATED"/>
    <property type="match status" value="1"/>
</dbReference>
<name>A0A0D0CBZ9_9AGAR</name>
<keyword evidence="2" id="KW-0808">Transferase</keyword>
<evidence type="ECO:0008006" key="8">
    <source>
        <dbReference type="Google" id="ProtNLM"/>
    </source>
</evidence>
<dbReference type="Gene3D" id="1.10.10.10">
    <property type="entry name" value="Winged helix-like DNA-binding domain superfamily/Winged helix DNA-binding domain"/>
    <property type="match status" value="1"/>
</dbReference>
<reference evidence="6 7" key="1">
    <citation type="submission" date="2014-04" db="EMBL/GenBank/DDBJ databases">
        <title>Evolutionary Origins and Diversification of the Mycorrhizal Mutualists.</title>
        <authorList>
            <consortium name="DOE Joint Genome Institute"/>
            <consortium name="Mycorrhizal Genomics Consortium"/>
            <person name="Kohler A."/>
            <person name="Kuo A."/>
            <person name="Nagy L.G."/>
            <person name="Floudas D."/>
            <person name="Copeland A."/>
            <person name="Barry K.W."/>
            <person name="Cichocki N."/>
            <person name="Veneault-Fourrey C."/>
            <person name="LaButti K."/>
            <person name="Lindquist E.A."/>
            <person name="Lipzen A."/>
            <person name="Lundell T."/>
            <person name="Morin E."/>
            <person name="Murat C."/>
            <person name="Riley R."/>
            <person name="Ohm R."/>
            <person name="Sun H."/>
            <person name="Tunlid A."/>
            <person name="Henrissat B."/>
            <person name="Grigoriev I.V."/>
            <person name="Hibbett D.S."/>
            <person name="Martin F."/>
        </authorList>
    </citation>
    <scope>NUCLEOTIDE SEQUENCE [LARGE SCALE GENOMIC DNA]</scope>
    <source>
        <strain evidence="6 7">FD-317 M1</strain>
    </source>
</reference>
<proteinExistence type="predicted"/>
<evidence type="ECO:0000259" key="4">
    <source>
        <dbReference type="Pfam" id="PF00891"/>
    </source>
</evidence>
<evidence type="ECO:0000259" key="5">
    <source>
        <dbReference type="Pfam" id="PF08100"/>
    </source>
</evidence>
<dbReference type="GO" id="GO:0046983">
    <property type="term" value="F:protein dimerization activity"/>
    <property type="evidence" value="ECO:0007669"/>
    <property type="project" value="InterPro"/>
</dbReference>
<feature type="domain" description="O-methyltransferase dimerisation" evidence="5">
    <location>
        <begin position="87"/>
        <end position="154"/>
    </location>
</feature>
<keyword evidence="1" id="KW-0489">Methyltransferase</keyword>
<dbReference type="InterPro" id="IPR001077">
    <property type="entry name" value="COMT_C"/>
</dbReference>
<dbReference type="InterPro" id="IPR036388">
    <property type="entry name" value="WH-like_DNA-bd_sf"/>
</dbReference>
<evidence type="ECO:0000313" key="6">
    <source>
        <dbReference type="EMBL" id="KIK59999.1"/>
    </source>
</evidence>
<dbReference type="GO" id="GO:0032259">
    <property type="term" value="P:methylation"/>
    <property type="evidence" value="ECO:0007669"/>
    <property type="project" value="UniProtKB-KW"/>
</dbReference>
<evidence type="ECO:0000256" key="3">
    <source>
        <dbReference type="ARBA" id="ARBA00022691"/>
    </source>
</evidence>
<dbReference type="SUPFAM" id="SSF46785">
    <property type="entry name" value="Winged helix' DNA-binding domain"/>
    <property type="match status" value="1"/>
</dbReference>
<organism evidence="6 7">
    <name type="scientific">Collybiopsis luxurians FD-317 M1</name>
    <dbReference type="NCBI Taxonomy" id="944289"/>
    <lineage>
        <taxon>Eukaryota</taxon>
        <taxon>Fungi</taxon>
        <taxon>Dikarya</taxon>
        <taxon>Basidiomycota</taxon>
        <taxon>Agaricomycotina</taxon>
        <taxon>Agaricomycetes</taxon>
        <taxon>Agaricomycetidae</taxon>
        <taxon>Agaricales</taxon>
        <taxon>Marasmiineae</taxon>
        <taxon>Omphalotaceae</taxon>
        <taxon>Collybiopsis</taxon>
        <taxon>Collybiopsis luxurians</taxon>
    </lineage>
</organism>
<keyword evidence="3" id="KW-0949">S-adenosyl-L-methionine</keyword>
<feature type="domain" description="O-methyltransferase C-terminal" evidence="4">
    <location>
        <begin position="253"/>
        <end position="434"/>
    </location>
</feature>
<protein>
    <recommendedName>
        <fullName evidence="8">S-adenosyl-L-methionine-dependent methyltransferase</fullName>
    </recommendedName>
</protein>
<accession>A0A0D0CBZ9</accession>
<dbReference type="PROSITE" id="PS51683">
    <property type="entry name" value="SAM_OMT_II"/>
    <property type="match status" value="1"/>
</dbReference>
<dbReference type="Proteomes" id="UP000053593">
    <property type="component" value="Unassembled WGS sequence"/>
</dbReference>
<sequence length="452" mass="49459">MSDTLNALVEIITTQTAALQSAYTKTGSEIPSVDSPFQPNSLEFDPAAAEARHLIVAAASQLIATVQSPIDYLQDQLSGMFDTVNMGFVVDVNIPEILKEKGPQGAHIEELAEATGVEASYLGRVLRYLATRHIFKEMAPNVFSHNRQSSLLTKAKSLKTIQEDPISRFDNAPLAAFIHIASDELLTASTAFSSFIKNPEQASAPFNVAYKTSSKMWDWFEEPGNEVRSRRFTTAMKSSAESMYPPEIFTSGIDGSSLKAGDVVVDVGGGTGAATLVLQKAFPDLRFVVQDLGQQIAVAKEFWNEQNAEAVKSGQVTLQVHDFFTPQPIKNAAVYFLRVIIHDWADQKAREILKSIRLAAGDQSKLVLFEMLAKHVTEAAASSLSAEPPYPLLPNLGVAGAGFFTMLDMALLTMYNGKERTYEEYARLGQETGWKLEEVRPGKLSALIFTPI</sequence>
<dbReference type="Gene3D" id="3.40.50.150">
    <property type="entry name" value="Vaccinia Virus protein VP39"/>
    <property type="match status" value="1"/>
</dbReference>
<dbReference type="PANTHER" id="PTHR43712:SF2">
    <property type="entry name" value="O-METHYLTRANSFERASE CICE"/>
    <property type="match status" value="1"/>
</dbReference>
<dbReference type="InterPro" id="IPR012967">
    <property type="entry name" value="COMT_dimerisation"/>
</dbReference>
<dbReference type="Pfam" id="PF00891">
    <property type="entry name" value="Methyltransf_2"/>
    <property type="match status" value="1"/>
</dbReference>
<gene>
    <name evidence="6" type="ORF">GYMLUDRAFT_44008</name>
</gene>
<dbReference type="EMBL" id="KN834777">
    <property type="protein sequence ID" value="KIK59999.1"/>
    <property type="molecule type" value="Genomic_DNA"/>
</dbReference>
<dbReference type="Pfam" id="PF08100">
    <property type="entry name" value="Dimerisation"/>
    <property type="match status" value="1"/>
</dbReference>
<dbReference type="GO" id="GO:0008171">
    <property type="term" value="F:O-methyltransferase activity"/>
    <property type="evidence" value="ECO:0007669"/>
    <property type="project" value="InterPro"/>
</dbReference>